<dbReference type="Proteomes" id="UP000548632">
    <property type="component" value="Unassembled WGS sequence"/>
</dbReference>
<dbReference type="InterPro" id="IPR036477">
    <property type="entry name" value="Formyl_transf_N_sf"/>
</dbReference>
<dbReference type="PANTHER" id="PTHR11138:SF5">
    <property type="entry name" value="METHIONYL-TRNA FORMYLTRANSFERASE, MITOCHONDRIAL"/>
    <property type="match status" value="1"/>
</dbReference>
<keyword evidence="3" id="KW-1185">Reference proteome</keyword>
<organism evidence="2 3">
    <name type="scientific">Thiospirillum jenense</name>
    <dbReference type="NCBI Taxonomy" id="1653858"/>
    <lineage>
        <taxon>Bacteria</taxon>
        <taxon>Pseudomonadati</taxon>
        <taxon>Pseudomonadota</taxon>
        <taxon>Gammaproteobacteria</taxon>
        <taxon>Chromatiales</taxon>
        <taxon>Chromatiaceae</taxon>
        <taxon>Thiospirillum</taxon>
    </lineage>
</organism>
<sequence>LDIFPNKAINLHISYLPWNRGADPNFWSFVEDTPKGVTIHYLDEGVDTGDIIVQQEIEFDSDLETLATSYEKLQAAIQDLFKKNWQNIKSENCQRQKQIGNGSTHKVKDKEGLPHLLTNGWNTVVSVLEEYAAETQMSQQFWEKYDSEIEEIRKQEKA</sequence>
<dbReference type="EMBL" id="JABVCQ010000058">
    <property type="protein sequence ID" value="MBB1127383.1"/>
    <property type="molecule type" value="Genomic_DNA"/>
</dbReference>
<dbReference type="GO" id="GO:0005829">
    <property type="term" value="C:cytosol"/>
    <property type="evidence" value="ECO:0007669"/>
    <property type="project" value="TreeGrafter"/>
</dbReference>
<evidence type="ECO:0000259" key="1">
    <source>
        <dbReference type="Pfam" id="PF00551"/>
    </source>
</evidence>
<comment type="caution">
    <text evidence="2">The sequence shown here is derived from an EMBL/GenBank/DDBJ whole genome shotgun (WGS) entry which is preliminary data.</text>
</comment>
<protein>
    <submittedName>
        <fullName evidence="2">Formyl transferase</fullName>
    </submittedName>
</protein>
<reference evidence="2 3" key="1">
    <citation type="journal article" date="2020" name="Arch. Microbiol.">
        <title>The genome sequence of the giant phototrophic gammaproteobacterium Thiospirillum jenense gives insight into its physiological properties and phylogenetic relationships.</title>
        <authorList>
            <person name="Imhoff J.F."/>
            <person name="Meyer T.E."/>
            <person name="Kyndt J.A."/>
        </authorList>
    </citation>
    <scope>NUCLEOTIDE SEQUENCE [LARGE SCALE GENOMIC DNA]</scope>
    <source>
        <strain evidence="2 3">DSM 216</strain>
    </source>
</reference>
<name>A0A839HEU9_9GAMM</name>
<dbReference type="Gene3D" id="3.40.50.12230">
    <property type="match status" value="1"/>
</dbReference>
<dbReference type="Pfam" id="PF00551">
    <property type="entry name" value="Formyl_trans_N"/>
    <property type="match status" value="1"/>
</dbReference>
<dbReference type="GO" id="GO:0004479">
    <property type="term" value="F:methionyl-tRNA formyltransferase activity"/>
    <property type="evidence" value="ECO:0007669"/>
    <property type="project" value="TreeGrafter"/>
</dbReference>
<evidence type="ECO:0000313" key="3">
    <source>
        <dbReference type="Proteomes" id="UP000548632"/>
    </source>
</evidence>
<evidence type="ECO:0000313" key="2">
    <source>
        <dbReference type="EMBL" id="MBB1127383.1"/>
    </source>
</evidence>
<keyword evidence="2" id="KW-0808">Transferase</keyword>
<dbReference type="SUPFAM" id="SSF53328">
    <property type="entry name" value="Formyltransferase"/>
    <property type="match status" value="1"/>
</dbReference>
<feature type="non-terminal residue" evidence="2">
    <location>
        <position position="1"/>
    </location>
</feature>
<dbReference type="PANTHER" id="PTHR11138">
    <property type="entry name" value="METHIONYL-TRNA FORMYLTRANSFERASE"/>
    <property type="match status" value="1"/>
</dbReference>
<accession>A0A839HEU9</accession>
<dbReference type="InterPro" id="IPR002376">
    <property type="entry name" value="Formyl_transf_N"/>
</dbReference>
<feature type="domain" description="Formyl transferase N-terminal" evidence="1">
    <location>
        <begin position="2"/>
        <end position="75"/>
    </location>
</feature>
<gene>
    <name evidence="2" type="ORF">HUK38_14320</name>
</gene>
<dbReference type="AlphaFoldDB" id="A0A839HEU9"/>
<dbReference type="RefSeq" id="WP_182585005.1">
    <property type="nucleotide sequence ID" value="NZ_JABVCQ010000058.1"/>
</dbReference>
<proteinExistence type="predicted"/>